<dbReference type="InterPro" id="IPR032675">
    <property type="entry name" value="LRR_dom_sf"/>
</dbReference>
<dbReference type="SUPFAM" id="SSF52058">
    <property type="entry name" value="L domain-like"/>
    <property type="match status" value="1"/>
</dbReference>
<gene>
    <name evidence="2" type="ORF">AV530_002808</name>
</gene>
<dbReference type="EMBL" id="LSYS01008037">
    <property type="protein sequence ID" value="OPJ69926.1"/>
    <property type="molecule type" value="Genomic_DNA"/>
</dbReference>
<keyword evidence="3" id="KW-1185">Reference proteome</keyword>
<feature type="region of interest" description="Disordered" evidence="1">
    <location>
        <begin position="1"/>
        <end position="34"/>
    </location>
</feature>
<evidence type="ECO:0000256" key="1">
    <source>
        <dbReference type="SAM" id="MobiDB-lite"/>
    </source>
</evidence>
<comment type="caution">
    <text evidence="2">The sequence shown here is derived from an EMBL/GenBank/DDBJ whole genome shotgun (WGS) entry which is preliminary data.</text>
</comment>
<name>A0A1V4JCM7_PATFA</name>
<evidence type="ECO:0000313" key="2">
    <source>
        <dbReference type="EMBL" id="OPJ69926.1"/>
    </source>
</evidence>
<dbReference type="Proteomes" id="UP000190648">
    <property type="component" value="Unassembled WGS sequence"/>
</dbReference>
<evidence type="ECO:0000313" key="3">
    <source>
        <dbReference type="Proteomes" id="UP000190648"/>
    </source>
</evidence>
<accession>A0A1V4JCM7</accession>
<sequence>MGDSGSEGLSAHGDNFRGEHLEKGNPPGSSSPGEIRKAVAQCLLSSSSTLDVSRKNIKHLTEEIYRQPSIKYFHLERNVISTIPRIYFKSCRISSGWICGITRLQLFLLERGTTEASESVSFYRKQRLNEVQC</sequence>
<dbReference type="STRING" id="372326.A0A1V4JCM7"/>
<feature type="compositionally biased region" description="Basic and acidic residues" evidence="1">
    <location>
        <begin position="14"/>
        <end position="23"/>
    </location>
</feature>
<reference evidence="2 3" key="1">
    <citation type="submission" date="2016-02" db="EMBL/GenBank/DDBJ databases">
        <title>Band-tailed pigeon sequencing and assembly.</title>
        <authorList>
            <person name="Soares A.E."/>
            <person name="Novak B.J."/>
            <person name="Rice E.S."/>
            <person name="O'Connell B."/>
            <person name="Chang D."/>
            <person name="Weber S."/>
            <person name="Shapiro B."/>
        </authorList>
    </citation>
    <scope>NUCLEOTIDE SEQUENCE [LARGE SCALE GENOMIC DNA]</scope>
    <source>
        <strain evidence="2">BTP2013</strain>
        <tissue evidence="2">Blood</tissue>
    </source>
</reference>
<organism evidence="2 3">
    <name type="scientific">Patagioenas fasciata monilis</name>
    <dbReference type="NCBI Taxonomy" id="372326"/>
    <lineage>
        <taxon>Eukaryota</taxon>
        <taxon>Metazoa</taxon>
        <taxon>Chordata</taxon>
        <taxon>Craniata</taxon>
        <taxon>Vertebrata</taxon>
        <taxon>Euteleostomi</taxon>
        <taxon>Archelosauria</taxon>
        <taxon>Archosauria</taxon>
        <taxon>Dinosauria</taxon>
        <taxon>Saurischia</taxon>
        <taxon>Theropoda</taxon>
        <taxon>Coelurosauria</taxon>
        <taxon>Aves</taxon>
        <taxon>Neognathae</taxon>
        <taxon>Neoaves</taxon>
        <taxon>Columbimorphae</taxon>
        <taxon>Columbiformes</taxon>
        <taxon>Columbidae</taxon>
        <taxon>Patagioenas</taxon>
    </lineage>
</organism>
<proteinExistence type="predicted"/>
<dbReference type="Gene3D" id="3.80.10.10">
    <property type="entry name" value="Ribonuclease Inhibitor"/>
    <property type="match status" value="1"/>
</dbReference>
<dbReference type="OrthoDB" id="2021138at2759"/>
<dbReference type="AlphaFoldDB" id="A0A1V4JCM7"/>
<protein>
    <submittedName>
        <fullName evidence="2">Uncharacterized protein</fullName>
    </submittedName>
</protein>